<sequence>MPEPLEEEAFQRLYGRWAVRTPQDVARLFDGYAGVWWIAGGWALEAFTGVSRHHDDTDPSVLKAQLPMLRRHLAGRLHTWTASSGALKPLLPDHRPDADATELLPDGCNQLWTRPDADHPWEYDILLAPGTLDEWVYRRDEMIRMPMTEALWVRDGIRYLQPEIQLLYKAKGLREKDQVDFEATLPHLDARRRDWLSDALQRTLPGHLWLGALRFTG</sequence>
<dbReference type="EMBL" id="JBBDGM010000007">
    <property type="protein sequence ID" value="MEJ1088619.1"/>
    <property type="molecule type" value="Genomic_DNA"/>
</dbReference>
<evidence type="ECO:0000313" key="2">
    <source>
        <dbReference type="Proteomes" id="UP001371224"/>
    </source>
</evidence>
<evidence type="ECO:0008006" key="3">
    <source>
        <dbReference type="Google" id="ProtNLM"/>
    </source>
</evidence>
<keyword evidence="2" id="KW-1185">Reference proteome</keyword>
<comment type="caution">
    <text evidence="1">The sequence shown here is derived from an EMBL/GenBank/DDBJ whole genome shotgun (WGS) entry which is preliminary data.</text>
</comment>
<protein>
    <recommendedName>
        <fullName evidence="3">Amino acid transporter</fullName>
    </recommendedName>
</protein>
<evidence type="ECO:0000313" key="1">
    <source>
        <dbReference type="EMBL" id="MEJ1088619.1"/>
    </source>
</evidence>
<dbReference type="Gene3D" id="3.30.460.40">
    <property type="match status" value="1"/>
</dbReference>
<gene>
    <name evidence="1" type="ORF">WDU99_09850</name>
</gene>
<dbReference type="RefSeq" id="WP_337332276.1">
    <property type="nucleotide sequence ID" value="NZ_JBBDGM010000007.1"/>
</dbReference>
<proteinExistence type="predicted"/>
<name>A0ABU8LBA1_9MICO</name>
<organism evidence="1 2">
    <name type="scientific">Microbacterium bandirmense</name>
    <dbReference type="NCBI Taxonomy" id="3122050"/>
    <lineage>
        <taxon>Bacteria</taxon>
        <taxon>Bacillati</taxon>
        <taxon>Actinomycetota</taxon>
        <taxon>Actinomycetes</taxon>
        <taxon>Micrococcales</taxon>
        <taxon>Microbacteriaceae</taxon>
        <taxon>Microbacterium</taxon>
    </lineage>
</organism>
<reference evidence="1 2" key="1">
    <citation type="submission" date="2024-02" db="EMBL/GenBank/DDBJ databases">
        <authorList>
            <person name="Saticioglu I.B."/>
        </authorList>
    </citation>
    <scope>NUCLEOTIDE SEQUENCE [LARGE SCALE GENOMIC DNA]</scope>
    <source>
        <strain evidence="1 2">Mu-80</strain>
    </source>
</reference>
<accession>A0ABU8LBA1</accession>
<dbReference type="Proteomes" id="UP001371224">
    <property type="component" value="Unassembled WGS sequence"/>
</dbReference>